<dbReference type="GeneID" id="41977057"/>
<dbReference type="RefSeq" id="XP_030990617.1">
    <property type="nucleotide sequence ID" value="XM_031144594.1"/>
</dbReference>
<comment type="caution">
    <text evidence="2">The sequence shown here is derived from an EMBL/GenBank/DDBJ whole genome shotgun (WGS) entry which is preliminary data.</text>
</comment>
<accession>A0A507AQE9</accession>
<name>A0A507AQE9_9PEZI</name>
<sequence length="545" mass="58637">MASGIPLSKPWMHSNSSNTSLKGMEIAIPPGQERPLRPHPPPSTRTQVASKPLPPIPLRRSISSSFSHEMHETSQGRTGDVVDRRPSATPNWYRQEADISVMLEGRISQHQKQASRRGVDSAFCPMPGEIISPQPVQPIRKVWHGRGVAATATSSVSSSIQSSSPSGHNPSQKMRQLTGLEMHSPQTLPAEQPDSPVVGTSSSSSVYSLEMPPPMAQGSNVATKPAIHVAQCLASESPIIRSFTPNKPNPGVVPLNLDGKVPSGGSVLPSFCRHDCVYCQHSPVQADRQAVSGLNLYGTATTPNAQNRLVPEYEAPGLFTEPRKPPIIVRTDRSPKSPGSPGLSVFSSLRNGFADRVNRSKVRMAPPANLPAHRTGGRFGAVGHPLRTPYPPRSVFEDDDSDGEDDAALIAEDSPKRKSSSSSALVGRLLRHGSGLAGPTLHPSAAQRDYVLSDQPWRVSERVTTVPKPTSPSTPKAAVDLLQRTGEQAKGLMSQAMKKVQVKSKAERRRDELRSKIRVISEADASLPGAFAADGTHGMETRHWL</sequence>
<feature type="region of interest" description="Disordered" evidence="1">
    <location>
        <begin position="153"/>
        <end position="206"/>
    </location>
</feature>
<feature type="region of interest" description="Disordered" evidence="1">
    <location>
        <begin position="1"/>
        <end position="86"/>
    </location>
</feature>
<feature type="compositionally biased region" description="Acidic residues" evidence="1">
    <location>
        <begin position="397"/>
        <end position="407"/>
    </location>
</feature>
<feature type="compositionally biased region" description="Basic and acidic residues" evidence="1">
    <location>
        <begin position="68"/>
        <end position="86"/>
    </location>
</feature>
<dbReference type="AlphaFoldDB" id="A0A507AQE9"/>
<dbReference type="InParanoid" id="A0A507AQE9"/>
<feature type="region of interest" description="Disordered" evidence="1">
    <location>
        <begin position="321"/>
        <end position="347"/>
    </location>
</feature>
<evidence type="ECO:0000313" key="3">
    <source>
        <dbReference type="Proteomes" id="UP000319257"/>
    </source>
</evidence>
<protein>
    <submittedName>
        <fullName evidence="2">Uncharacterized protein</fullName>
    </submittedName>
</protein>
<evidence type="ECO:0000313" key="2">
    <source>
        <dbReference type="EMBL" id="TPX08906.1"/>
    </source>
</evidence>
<dbReference type="Proteomes" id="UP000319257">
    <property type="component" value="Unassembled WGS sequence"/>
</dbReference>
<keyword evidence="3" id="KW-1185">Reference proteome</keyword>
<evidence type="ECO:0000256" key="1">
    <source>
        <dbReference type="SAM" id="MobiDB-lite"/>
    </source>
</evidence>
<proteinExistence type="predicted"/>
<organism evidence="2 3">
    <name type="scientific">Thyridium curvatum</name>
    <dbReference type="NCBI Taxonomy" id="1093900"/>
    <lineage>
        <taxon>Eukaryota</taxon>
        <taxon>Fungi</taxon>
        <taxon>Dikarya</taxon>
        <taxon>Ascomycota</taxon>
        <taxon>Pezizomycotina</taxon>
        <taxon>Sordariomycetes</taxon>
        <taxon>Sordariomycetidae</taxon>
        <taxon>Thyridiales</taxon>
        <taxon>Thyridiaceae</taxon>
        <taxon>Thyridium</taxon>
    </lineage>
</organism>
<feature type="compositionally biased region" description="Low complexity" evidence="1">
    <location>
        <begin position="195"/>
        <end position="206"/>
    </location>
</feature>
<gene>
    <name evidence="2" type="ORF">E0L32_009610</name>
</gene>
<feature type="compositionally biased region" description="Low complexity" evidence="1">
    <location>
        <begin position="154"/>
        <end position="166"/>
    </location>
</feature>
<feature type="region of interest" description="Disordered" evidence="1">
    <location>
        <begin position="364"/>
        <end position="424"/>
    </location>
</feature>
<dbReference type="EMBL" id="SKBQ01000071">
    <property type="protein sequence ID" value="TPX08906.1"/>
    <property type="molecule type" value="Genomic_DNA"/>
</dbReference>
<reference evidence="2 3" key="1">
    <citation type="submission" date="2019-06" db="EMBL/GenBank/DDBJ databases">
        <title>Draft genome sequence of the filamentous fungus Phialemoniopsis curvata isolated from diesel fuel.</title>
        <authorList>
            <person name="Varaljay V.A."/>
            <person name="Lyon W.J."/>
            <person name="Crouch A.L."/>
            <person name="Drake C.E."/>
            <person name="Hollomon J.M."/>
            <person name="Nadeau L.J."/>
            <person name="Nunn H.S."/>
            <person name="Stevenson B.S."/>
            <person name="Bojanowski C.L."/>
            <person name="Crookes-Goodson W.J."/>
        </authorList>
    </citation>
    <scope>NUCLEOTIDE SEQUENCE [LARGE SCALE GENOMIC DNA]</scope>
    <source>
        <strain evidence="2 3">D216</strain>
    </source>
</reference>
<dbReference type="OrthoDB" id="5222159at2759"/>